<dbReference type="InterPro" id="IPR016032">
    <property type="entry name" value="Sig_transdc_resp-reg_C-effctor"/>
</dbReference>
<dbReference type="SMART" id="SM00448">
    <property type="entry name" value="REC"/>
    <property type="match status" value="1"/>
</dbReference>
<dbReference type="PROSITE" id="PS00622">
    <property type="entry name" value="HTH_LUXR_1"/>
    <property type="match status" value="1"/>
</dbReference>
<evidence type="ECO:0000256" key="2">
    <source>
        <dbReference type="PROSITE-ProRule" id="PRU00169"/>
    </source>
</evidence>
<evidence type="ECO:0000256" key="1">
    <source>
        <dbReference type="ARBA" id="ARBA00023125"/>
    </source>
</evidence>
<dbReference type="InterPro" id="IPR036388">
    <property type="entry name" value="WH-like_DNA-bd_sf"/>
</dbReference>
<proteinExistence type="predicted"/>
<feature type="modified residue" description="4-aspartylphosphate" evidence="2">
    <location>
        <position position="55"/>
    </location>
</feature>
<dbReference type="Pfam" id="PF00072">
    <property type="entry name" value="Response_reg"/>
    <property type="match status" value="1"/>
</dbReference>
<dbReference type="STRING" id="296218.AWN68_01100"/>
<dbReference type="PRINTS" id="PR00038">
    <property type="entry name" value="HTHLUXR"/>
</dbReference>
<feature type="domain" description="HTH luxR-type" evidence="3">
    <location>
        <begin position="133"/>
        <end position="198"/>
    </location>
</feature>
<dbReference type="Pfam" id="PF00196">
    <property type="entry name" value="GerE"/>
    <property type="match status" value="1"/>
</dbReference>
<dbReference type="AlphaFoldDB" id="A0A150XXF1"/>
<sequence>MKGKKILVVEDNAEVAECLCEALQSCGYQTCPVAKSYDEAILYFKTYAPDLVTLDICIEDERTGIDVANYIKQNSNTPFIYLSGSIDRASISQVKATNPFAFLTKPYEFFSLETTLQSAFTSYRPLSKTDETEDEELPEFTPMERVILKEISNGLTSKKIAAMLKLSVSTIKNHRHNICVKLKLSHTTHSLLSWVLQNKNQLKF</sequence>
<dbReference type="InterPro" id="IPR001789">
    <property type="entry name" value="Sig_transdc_resp-reg_receiver"/>
</dbReference>
<dbReference type="Proteomes" id="UP000075615">
    <property type="component" value="Unassembled WGS sequence"/>
</dbReference>
<dbReference type="PROSITE" id="PS50043">
    <property type="entry name" value="HTH_LUXR_2"/>
    <property type="match status" value="1"/>
</dbReference>
<keyword evidence="2" id="KW-0597">Phosphoprotein</keyword>
<reference evidence="5 6" key="1">
    <citation type="submission" date="2016-01" db="EMBL/GenBank/DDBJ databases">
        <title>Genome sequencing of Roseivirga echinicomitans KMM 6058.</title>
        <authorList>
            <person name="Selvaratnam C."/>
            <person name="Thevarajoo S."/>
            <person name="Goh K.M."/>
            <person name="Ee R."/>
            <person name="Chan K.-G."/>
            <person name="Chong C.S."/>
        </authorList>
    </citation>
    <scope>NUCLEOTIDE SEQUENCE [LARGE SCALE GENOMIC DNA]</scope>
    <source>
        <strain evidence="5 6">KMM 6058</strain>
    </source>
</reference>
<dbReference type="Gene3D" id="1.10.10.10">
    <property type="entry name" value="Winged helix-like DNA-binding domain superfamily/Winged helix DNA-binding domain"/>
    <property type="match status" value="1"/>
</dbReference>
<dbReference type="RefSeq" id="WP_068410230.1">
    <property type="nucleotide sequence ID" value="NZ_LRDB01000001.1"/>
</dbReference>
<gene>
    <name evidence="5" type="ORF">AWN68_01100</name>
</gene>
<dbReference type="InterPro" id="IPR011006">
    <property type="entry name" value="CheY-like_superfamily"/>
</dbReference>
<keyword evidence="6" id="KW-1185">Reference proteome</keyword>
<dbReference type="GO" id="GO:0006355">
    <property type="term" value="P:regulation of DNA-templated transcription"/>
    <property type="evidence" value="ECO:0007669"/>
    <property type="project" value="InterPro"/>
</dbReference>
<dbReference type="PANTHER" id="PTHR45566:SF1">
    <property type="entry name" value="HTH-TYPE TRANSCRIPTIONAL REGULATOR YHJB-RELATED"/>
    <property type="match status" value="1"/>
</dbReference>
<evidence type="ECO:0008006" key="7">
    <source>
        <dbReference type="Google" id="ProtNLM"/>
    </source>
</evidence>
<evidence type="ECO:0000259" key="3">
    <source>
        <dbReference type="PROSITE" id="PS50043"/>
    </source>
</evidence>
<feature type="domain" description="Response regulatory" evidence="4">
    <location>
        <begin position="5"/>
        <end position="120"/>
    </location>
</feature>
<dbReference type="Gene3D" id="3.40.50.2300">
    <property type="match status" value="1"/>
</dbReference>
<comment type="caution">
    <text evidence="5">The sequence shown here is derived from an EMBL/GenBank/DDBJ whole genome shotgun (WGS) entry which is preliminary data.</text>
</comment>
<organism evidence="5 6">
    <name type="scientific">Roseivirga echinicomitans</name>
    <dbReference type="NCBI Taxonomy" id="296218"/>
    <lineage>
        <taxon>Bacteria</taxon>
        <taxon>Pseudomonadati</taxon>
        <taxon>Bacteroidota</taxon>
        <taxon>Cytophagia</taxon>
        <taxon>Cytophagales</taxon>
        <taxon>Roseivirgaceae</taxon>
        <taxon>Roseivirga</taxon>
    </lineage>
</organism>
<dbReference type="SUPFAM" id="SSF46894">
    <property type="entry name" value="C-terminal effector domain of the bipartite response regulators"/>
    <property type="match status" value="1"/>
</dbReference>
<dbReference type="PROSITE" id="PS50110">
    <property type="entry name" value="RESPONSE_REGULATORY"/>
    <property type="match status" value="1"/>
</dbReference>
<dbReference type="SUPFAM" id="SSF52172">
    <property type="entry name" value="CheY-like"/>
    <property type="match status" value="1"/>
</dbReference>
<evidence type="ECO:0000259" key="4">
    <source>
        <dbReference type="PROSITE" id="PS50110"/>
    </source>
</evidence>
<name>A0A150XXF1_9BACT</name>
<evidence type="ECO:0000313" key="5">
    <source>
        <dbReference type="EMBL" id="KYG83431.1"/>
    </source>
</evidence>
<keyword evidence="1" id="KW-0238">DNA-binding</keyword>
<dbReference type="GO" id="GO:0000160">
    <property type="term" value="P:phosphorelay signal transduction system"/>
    <property type="evidence" value="ECO:0007669"/>
    <property type="project" value="InterPro"/>
</dbReference>
<dbReference type="InterPro" id="IPR000792">
    <property type="entry name" value="Tscrpt_reg_LuxR_C"/>
</dbReference>
<dbReference type="InterPro" id="IPR051015">
    <property type="entry name" value="EvgA-like"/>
</dbReference>
<dbReference type="SMART" id="SM00421">
    <property type="entry name" value="HTH_LUXR"/>
    <property type="match status" value="1"/>
</dbReference>
<dbReference type="CDD" id="cd06170">
    <property type="entry name" value="LuxR_C_like"/>
    <property type="match status" value="1"/>
</dbReference>
<dbReference type="CDD" id="cd17534">
    <property type="entry name" value="REC_DC-like"/>
    <property type="match status" value="1"/>
</dbReference>
<dbReference type="EMBL" id="LRDB01000001">
    <property type="protein sequence ID" value="KYG83431.1"/>
    <property type="molecule type" value="Genomic_DNA"/>
</dbReference>
<accession>A0A150XXF1</accession>
<dbReference type="GO" id="GO:0003677">
    <property type="term" value="F:DNA binding"/>
    <property type="evidence" value="ECO:0007669"/>
    <property type="project" value="UniProtKB-KW"/>
</dbReference>
<protein>
    <recommendedName>
        <fullName evidence="7">Two-component system response regulator</fullName>
    </recommendedName>
</protein>
<dbReference type="PANTHER" id="PTHR45566">
    <property type="entry name" value="HTH-TYPE TRANSCRIPTIONAL REGULATOR YHJB-RELATED"/>
    <property type="match status" value="1"/>
</dbReference>
<evidence type="ECO:0000313" key="6">
    <source>
        <dbReference type="Proteomes" id="UP000075615"/>
    </source>
</evidence>
<dbReference type="OrthoDB" id="1646880at2"/>